<comment type="caution">
    <text evidence="7">The sequence shown here is derived from an EMBL/GenBank/DDBJ whole genome shotgun (WGS) entry which is preliminary data.</text>
</comment>
<feature type="transmembrane region" description="Helical" evidence="6">
    <location>
        <begin position="26"/>
        <end position="45"/>
    </location>
</feature>
<keyword evidence="3 6" id="KW-0812">Transmembrane</keyword>
<gene>
    <name evidence="7" type="ORF">PLXY2_LOCUS224</name>
</gene>
<dbReference type="AlphaFoldDB" id="A0A8S4D1R3"/>
<name>A0A8S4D1R3_PLUXY</name>
<dbReference type="GO" id="GO:0061668">
    <property type="term" value="P:mitochondrial ribosome assembly"/>
    <property type="evidence" value="ECO:0007669"/>
    <property type="project" value="TreeGrafter"/>
</dbReference>
<keyword evidence="4 6" id="KW-1133">Transmembrane helix</keyword>
<evidence type="ECO:0000313" key="7">
    <source>
        <dbReference type="EMBL" id="CAG9088490.1"/>
    </source>
</evidence>
<feature type="transmembrane region" description="Helical" evidence="6">
    <location>
        <begin position="143"/>
        <end position="161"/>
    </location>
</feature>
<dbReference type="Pfam" id="PF04117">
    <property type="entry name" value="Mpv17_PMP22"/>
    <property type="match status" value="1"/>
</dbReference>
<dbReference type="GO" id="GO:0016020">
    <property type="term" value="C:membrane"/>
    <property type="evidence" value="ECO:0007669"/>
    <property type="project" value="UniProtKB-SubCell"/>
</dbReference>
<keyword evidence="5 6" id="KW-0472">Membrane</keyword>
<evidence type="ECO:0000256" key="5">
    <source>
        <dbReference type="ARBA" id="ARBA00023136"/>
    </source>
</evidence>
<dbReference type="PANTHER" id="PTHR11266:SF8">
    <property type="entry name" value="MPV17-LIKE PROTEIN 2"/>
    <property type="match status" value="1"/>
</dbReference>
<evidence type="ECO:0000256" key="6">
    <source>
        <dbReference type="RuleBase" id="RU363053"/>
    </source>
</evidence>
<protein>
    <submittedName>
        <fullName evidence="7">(diamondback moth) hypothetical protein</fullName>
    </submittedName>
</protein>
<sequence length="215" mass="25108">MTTKRFMLKLYDKFTNASQQAFSRKYLLYTNLFLSTSISVVGDSLEQQYELHQGDIEAFDGKRTAHMGVSGFTAGIICHNWYIYLDKIITGRTFGMLMKKLLLDQFICSPVVILSFFATVAIFEESPWKNFNDEVKDKFLTLYVAEWTVWPPAQLINFYFLPTKFRVIYDNTISLGYDIYTSRVKHSSRYNEAISAIKEHEHEDHINKSETKEIK</sequence>
<dbReference type="EMBL" id="CAJHNJ030000001">
    <property type="protein sequence ID" value="CAG9088490.1"/>
    <property type="molecule type" value="Genomic_DNA"/>
</dbReference>
<dbReference type="InterPro" id="IPR007248">
    <property type="entry name" value="Mpv17_PMP22"/>
</dbReference>
<evidence type="ECO:0000256" key="2">
    <source>
        <dbReference type="ARBA" id="ARBA00006824"/>
    </source>
</evidence>
<evidence type="ECO:0000256" key="4">
    <source>
        <dbReference type="ARBA" id="ARBA00022989"/>
    </source>
</evidence>
<organism evidence="7 8">
    <name type="scientific">Plutella xylostella</name>
    <name type="common">Diamondback moth</name>
    <name type="synonym">Plutella maculipennis</name>
    <dbReference type="NCBI Taxonomy" id="51655"/>
    <lineage>
        <taxon>Eukaryota</taxon>
        <taxon>Metazoa</taxon>
        <taxon>Ecdysozoa</taxon>
        <taxon>Arthropoda</taxon>
        <taxon>Hexapoda</taxon>
        <taxon>Insecta</taxon>
        <taxon>Pterygota</taxon>
        <taxon>Neoptera</taxon>
        <taxon>Endopterygota</taxon>
        <taxon>Lepidoptera</taxon>
        <taxon>Glossata</taxon>
        <taxon>Ditrysia</taxon>
        <taxon>Yponomeutoidea</taxon>
        <taxon>Plutellidae</taxon>
        <taxon>Plutella</taxon>
    </lineage>
</organism>
<proteinExistence type="inferred from homology"/>
<evidence type="ECO:0000256" key="3">
    <source>
        <dbReference type="ARBA" id="ARBA00022692"/>
    </source>
</evidence>
<feature type="transmembrane region" description="Helical" evidence="6">
    <location>
        <begin position="106"/>
        <end position="123"/>
    </location>
</feature>
<dbReference type="PANTHER" id="PTHR11266">
    <property type="entry name" value="PEROXISOMAL MEMBRANE PROTEIN 2, PXMP2 MPV17"/>
    <property type="match status" value="1"/>
</dbReference>
<evidence type="ECO:0000256" key="1">
    <source>
        <dbReference type="ARBA" id="ARBA00004141"/>
    </source>
</evidence>
<accession>A0A8S4D1R3</accession>
<reference evidence="7" key="1">
    <citation type="submission" date="2020-11" db="EMBL/GenBank/DDBJ databases">
        <authorList>
            <person name="Whiteford S."/>
        </authorList>
    </citation>
    <scope>NUCLEOTIDE SEQUENCE</scope>
</reference>
<feature type="transmembrane region" description="Helical" evidence="6">
    <location>
        <begin position="65"/>
        <end position="85"/>
    </location>
</feature>
<dbReference type="Proteomes" id="UP000653454">
    <property type="component" value="Unassembled WGS sequence"/>
</dbReference>
<comment type="similarity">
    <text evidence="2 6">Belongs to the peroxisomal membrane protein PXMP2/4 family.</text>
</comment>
<dbReference type="GO" id="GO:0005739">
    <property type="term" value="C:mitochondrion"/>
    <property type="evidence" value="ECO:0007669"/>
    <property type="project" value="TreeGrafter"/>
</dbReference>
<comment type="subcellular location">
    <subcellularLocation>
        <location evidence="1">Membrane</location>
        <topology evidence="1">Multi-pass membrane protein</topology>
    </subcellularLocation>
</comment>
<keyword evidence="8" id="KW-1185">Reference proteome</keyword>
<evidence type="ECO:0000313" key="8">
    <source>
        <dbReference type="Proteomes" id="UP000653454"/>
    </source>
</evidence>